<comment type="caution">
    <text evidence="3">The sequence shown here is derived from an EMBL/GenBank/DDBJ whole genome shotgun (WGS) entry which is preliminary data.</text>
</comment>
<evidence type="ECO:0000313" key="3">
    <source>
        <dbReference type="EMBL" id="KTR08959.1"/>
    </source>
</evidence>
<dbReference type="RefSeq" id="WP_058724919.1">
    <property type="nucleotide sequence ID" value="NZ_LDQC01000024.1"/>
</dbReference>
<dbReference type="Gene3D" id="3.40.630.30">
    <property type="match status" value="1"/>
</dbReference>
<dbReference type="InterPro" id="IPR050769">
    <property type="entry name" value="NAT_camello-type"/>
</dbReference>
<evidence type="ECO:0000259" key="2">
    <source>
        <dbReference type="PROSITE" id="PS51186"/>
    </source>
</evidence>
<dbReference type="OrthoDB" id="9799092at2"/>
<dbReference type="Pfam" id="PF00583">
    <property type="entry name" value="Acetyltransf_1"/>
    <property type="match status" value="1"/>
</dbReference>
<dbReference type="EMBL" id="LDQC01000024">
    <property type="protein sequence ID" value="KTR08959.1"/>
    <property type="molecule type" value="Genomic_DNA"/>
</dbReference>
<dbReference type="SUPFAM" id="SSF55729">
    <property type="entry name" value="Acyl-CoA N-acyltransferases (Nat)"/>
    <property type="match status" value="1"/>
</dbReference>
<dbReference type="Proteomes" id="UP000078252">
    <property type="component" value="Unassembled WGS sequence"/>
</dbReference>
<dbReference type="InterPro" id="IPR000182">
    <property type="entry name" value="GNAT_dom"/>
</dbReference>
<dbReference type="PANTHER" id="PTHR13947:SF37">
    <property type="entry name" value="LD18367P"/>
    <property type="match status" value="1"/>
</dbReference>
<dbReference type="InterPro" id="IPR016181">
    <property type="entry name" value="Acyl_CoA_acyltransferase"/>
</dbReference>
<proteinExistence type="predicted"/>
<dbReference type="GO" id="GO:0008080">
    <property type="term" value="F:N-acetyltransferase activity"/>
    <property type="evidence" value="ECO:0007669"/>
    <property type="project" value="InterPro"/>
</dbReference>
<keyword evidence="1 3" id="KW-0808">Transferase</keyword>
<dbReference type="PROSITE" id="PS51186">
    <property type="entry name" value="GNAT"/>
    <property type="match status" value="1"/>
</dbReference>
<sequence>MPDTSAPAAITIADLVTPADAEAFRTLNEAWITRFFTLEDEDRRYLGDPFGHIVEPGGAVLVARIASDGAAGSDDTETVIGCVGLAPTAPGEYELVKMAVSPDHQGHGTGRRLIAAALDRARELGARRVVLESNSGLASAVHLYEAFGFRHLEPHEVAPSPYARADVHMRLDLA</sequence>
<dbReference type="PATRIC" id="fig|33881.3.peg.1148"/>
<dbReference type="AlphaFoldDB" id="A0A175RZ02"/>
<reference evidence="3 4" key="1">
    <citation type="journal article" date="2016" name="Front. Microbiol.">
        <title>Genomic Resource of Rice Seed Associated Bacteria.</title>
        <authorList>
            <person name="Midha S."/>
            <person name="Bansal K."/>
            <person name="Sharma S."/>
            <person name="Kumar N."/>
            <person name="Patil P.P."/>
            <person name="Chaudhry V."/>
            <person name="Patil P.B."/>
        </authorList>
    </citation>
    <scope>NUCLEOTIDE SEQUENCE [LARGE SCALE GENOMIC DNA]</scope>
    <source>
        <strain evidence="3 4">NS184</strain>
    </source>
</reference>
<gene>
    <name evidence="3" type="ORF">NS184_04385</name>
</gene>
<evidence type="ECO:0000256" key="1">
    <source>
        <dbReference type="ARBA" id="ARBA00022679"/>
    </source>
</evidence>
<dbReference type="CDD" id="cd04301">
    <property type="entry name" value="NAT_SF"/>
    <property type="match status" value="1"/>
</dbReference>
<organism evidence="3 4">
    <name type="scientific">Curtobacterium luteum</name>
    <dbReference type="NCBI Taxonomy" id="33881"/>
    <lineage>
        <taxon>Bacteria</taxon>
        <taxon>Bacillati</taxon>
        <taxon>Actinomycetota</taxon>
        <taxon>Actinomycetes</taxon>
        <taxon>Micrococcales</taxon>
        <taxon>Microbacteriaceae</taxon>
        <taxon>Curtobacterium</taxon>
    </lineage>
</organism>
<evidence type="ECO:0000313" key="4">
    <source>
        <dbReference type="Proteomes" id="UP000078252"/>
    </source>
</evidence>
<feature type="domain" description="N-acetyltransferase" evidence="2">
    <location>
        <begin position="22"/>
        <end position="174"/>
    </location>
</feature>
<dbReference type="STRING" id="33881.NS184_04385"/>
<accession>A0A175RZ02</accession>
<protein>
    <submittedName>
        <fullName evidence="3">Acetyltransferase</fullName>
    </submittedName>
</protein>
<name>A0A175RZ02_9MICO</name>
<dbReference type="PANTHER" id="PTHR13947">
    <property type="entry name" value="GNAT FAMILY N-ACETYLTRANSFERASE"/>
    <property type="match status" value="1"/>
</dbReference>